<dbReference type="Proteomes" id="UP000028725">
    <property type="component" value="Unassembled WGS sequence"/>
</dbReference>
<comment type="function">
    <text evidence="3">One of several proteins that assist in the late maturation steps of the functional core of the 30S ribosomal subunit. Associates with free 30S ribosomal subunits (but not with 30S subunits that are part of 70S ribosomes or polysomes). Required for efficient processing of 16S rRNA. May interact with the 5'-terminal helix region of 16S rRNA.</text>
</comment>
<dbReference type="GO" id="GO:0043024">
    <property type="term" value="F:ribosomal small subunit binding"/>
    <property type="evidence" value="ECO:0007669"/>
    <property type="project" value="TreeGrafter"/>
</dbReference>
<sequence length="119" mass="13478">MTTHSRPERVGQEIQAAIGQILARGELRDPRIGFITITGVKVSPDLRVARVFYSMIGTEKEREETQKGLDAAKGYVRREVTSAVNLRVSPEIFFSFDESVGEGDKIDRLLREVREKEGW</sequence>
<keyword evidence="5" id="KW-1185">Reference proteome</keyword>
<dbReference type="InterPro" id="IPR020053">
    <property type="entry name" value="Ribosome-bd_factorA_CS"/>
</dbReference>
<protein>
    <recommendedName>
        <fullName evidence="3">Ribosome-binding factor A</fullName>
    </recommendedName>
</protein>
<comment type="similarity">
    <text evidence="3">Belongs to the RbfA family.</text>
</comment>
<evidence type="ECO:0000256" key="2">
    <source>
        <dbReference type="ARBA" id="ARBA00022517"/>
    </source>
</evidence>
<dbReference type="Gene3D" id="3.30.300.20">
    <property type="match status" value="1"/>
</dbReference>
<accession>A0A085VWI6</accession>
<dbReference type="PATRIC" id="fig|394096.3.peg.8789"/>
<dbReference type="EMBL" id="JMCB01000032">
    <property type="protein sequence ID" value="KFE59799.1"/>
    <property type="molecule type" value="Genomic_DNA"/>
</dbReference>
<dbReference type="GO" id="GO:0005829">
    <property type="term" value="C:cytosol"/>
    <property type="evidence" value="ECO:0007669"/>
    <property type="project" value="TreeGrafter"/>
</dbReference>
<comment type="subunit">
    <text evidence="3">Monomer. Binds 30S ribosomal subunits, but not 50S ribosomal subunits or 70S ribosomes.</text>
</comment>
<comment type="subcellular location">
    <subcellularLocation>
        <location evidence="3">Cytoplasm</location>
    </subcellularLocation>
</comment>
<proteinExistence type="inferred from homology"/>
<dbReference type="Pfam" id="PF02033">
    <property type="entry name" value="RBFA"/>
    <property type="match status" value="1"/>
</dbReference>
<keyword evidence="1 3" id="KW-0963">Cytoplasm</keyword>
<dbReference type="InterPro" id="IPR000238">
    <property type="entry name" value="RbfA"/>
</dbReference>
<dbReference type="AlphaFoldDB" id="A0A085VWI6"/>
<dbReference type="OrthoDB" id="307788at2"/>
<evidence type="ECO:0000256" key="1">
    <source>
        <dbReference type="ARBA" id="ARBA00022490"/>
    </source>
</evidence>
<dbReference type="HAMAP" id="MF_00003">
    <property type="entry name" value="RbfA"/>
    <property type="match status" value="1"/>
</dbReference>
<evidence type="ECO:0000313" key="4">
    <source>
        <dbReference type="EMBL" id="KFE59799.1"/>
    </source>
</evidence>
<dbReference type="InterPro" id="IPR023799">
    <property type="entry name" value="RbfA_dom_sf"/>
</dbReference>
<keyword evidence="2 3" id="KW-0690">Ribosome biogenesis</keyword>
<dbReference type="STRING" id="394096.DB31_6072"/>
<name>A0A085VWI6_9BACT</name>
<evidence type="ECO:0000313" key="5">
    <source>
        <dbReference type="Proteomes" id="UP000028725"/>
    </source>
</evidence>
<dbReference type="PROSITE" id="PS01319">
    <property type="entry name" value="RBFA"/>
    <property type="match status" value="1"/>
</dbReference>
<evidence type="ECO:0000256" key="3">
    <source>
        <dbReference type="HAMAP-Rule" id="MF_00003"/>
    </source>
</evidence>
<dbReference type="InterPro" id="IPR015946">
    <property type="entry name" value="KH_dom-like_a/b"/>
</dbReference>
<dbReference type="GO" id="GO:0030490">
    <property type="term" value="P:maturation of SSU-rRNA"/>
    <property type="evidence" value="ECO:0007669"/>
    <property type="project" value="UniProtKB-UniRule"/>
</dbReference>
<dbReference type="PANTHER" id="PTHR33515">
    <property type="entry name" value="RIBOSOME-BINDING FACTOR A, CHLOROPLASTIC-RELATED"/>
    <property type="match status" value="1"/>
</dbReference>
<dbReference type="NCBIfam" id="TIGR00082">
    <property type="entry name" value="rbfA"/>
    <property type="match status" value="1"/>
</dbReference>
<reference evidence="4 5" key="1">
    <citation type="submission" date="2014-04" db="EMBL/GenBank/DDBJ databases">
        <title>Genome assembly of Hyalangium minutum DSM 14724.</title>
        <authorList>
            <person name="Sharma G."/>
            <person name="Subramanian S."/>
        </authorList>
    </citation>
    <scope>NUCLEOTIDE SEQUENCE [LARGE SCALE GENOMIC DNA]</scope>
    <source>
        <strain evidence="4 5">DSM 14724</strain>
    </source>
</reference>
<gene>
    <name evidence="3" type="primary">rbfA</name>
    <name evidence="4" type="ORF">DB31_6072</name>
</gene>
<organism evidence="4 5">
    <name type="scientific">Hyalangium minutum</name>
    <dbReference type="NCBI Taxonomy" id="394096"/>
    <lineage>
        <taxon>Bacteria</taxon>
        <taxon>Pseudomonadati</taxon>
        <taxon>Myxococcota</taxon>
        <taxon>Myxococcia</taxon>
        <taxon>Myxococcales</taxon>
        <taxon>Cystobacterineae</taxon>
        <taxon>Archangiaceae</taxon>
        <taxon>Hyalangium</taxon>
    </lineage>
</organism>
<dbReference type="RefSeq" id="WP_044199523.1">
    <property type="nucleotide sequence ID" value="NZ_JMCB01000032.1"/>
</dbReference>
<dbReference type="SUPFAM" id="SSF89919">
    <property type="entry name" value="Ribosome-binding factor A, RbfA"/>
    <property type="match status" value="1"/>
</dbReference>
<comment type="caution">
    <text evidence="4">The sequence shown here is derived from an EMBL/GenBank/DDBJ whole genome shotgun (WGS) entry which is preliminary data.</text>
</comment>
<dbReference type="PANTHER" id="PTHR33515:SF1">
    <property type="entry name" value="RIBOSOME-BINDING FACTOR A, CHLOROPLASTIC-RELATED"/>
    <property type="match status" value="1"/>
</dbReference>